<evidence type="ECO:0000313" key="8">
    <source>
        <dbReference type="Proteomes" id="UP000325780"/>
    </source>
</evidence>
<feature type="compositionally biased region" description="Basic and acidic residues" evidence="5">
    <location>
        <begin position="663"/>
        <end position="674"/>
    </location>
</feature>
<dbReference type="InterPro" id="IPR002885">
    <property type="entry name" value="PPR_rpt"/>
</dbReference>
<evidence type="ECO:0000256" key="1">
    <source>
        <dbReference type="ARBA" id="ARBA00006192"/>
    </source>
</evidence>
<dbReference type="PANTHER" id="PTHR47936">
    <property type="entry name" value="PPR_LONG DOMAIN-CONTAINING PROTEIN"/>
    <property type="match status" value="1"/>
</dbReference>
<evidence type="ECO:0000256" key="5">
    <source>
        <dbReference type="SAM" id="MobiDB-lite"/>
    </source>
</evidence>
<keyword evidence="2" id="KW-0677">Repeat</keyword>
<accession>A0A5N6TQ66</accession>
<evidence type="ECO:0000256" key="4">
    <source>
        <dbReference type="ARBA" id="ARBA00044511"/>
    </source>
</evidence>
<evidence type="ECO:0000259" key="6">
    <source>
        <dbReference type="Pfam" id="PF23276"/>
    </source>
</evidence>
<organism evidence="7 8">
    <name type="scientific">Aspergillus avenaceus</name>
    <dbReference type="NCBI Taxonomy" id="36643"/>
    <lineage>
        <taxon>Eukaryota</taxon>
        <taxon>Fungi</taxon>
        <taxon>Dikarya</taxon>
        <taxon>Ascomycota</taxon>
        <taxon>Pezizomycotina</taxon>
        <taxon>Eurotiomycetes</taxon>
        <taxon>Eurotiomycetidae</taxon>
        <taxon>Eurotiales</taxon>
        <taxon>Aspergillaceae</taxon>
        <taxon>Aspergillus</taxon>
        <taxon>Aspergillus subgen. Circumdati</taxon>
    </lineage>
</organism>
<gene>
    <name evidence="7" type="ORF">BDV25DRAFT_168409</name>
</gene>
<dbReference type="Gene3D" id="1.25.40.10">
    <property type="entry name" value="Tetratricopeptide repeat domain"/>
    <property type="match status" value="2"/>
</dbReference>
<feature type="compositionally biased region" description="Basic and acidic residues" evidence="5">
    <location>
        <begin position="75"/>
        <end position="91"/>
    </location>
</feature>
<evidence type="ECO:0000256" key="3">
    <source>
        <dbReference type="ARBA" id="ARBA00044493"/>
    </source>
</evidence>
<feature type="region of interest" description="Disordered" evidence="5">
    <location>
        <begin position="57"/>
        <end position="125"/>
    </location>
</feature>
<feature type="compositionally biased region" description="Basic residues" evidence="5">
    <location>
        <begin position="631"/>
        <end position="641"/>
    </location>
</feature>
<evidence type="ECO:0000313" key="7">
    <source>
        <dbReference type="EMBL" id="KAE8148440.1"/>
    </source>
</evidence>
<dbReference type="EMBL" id="ML742160">
    <property type="protein sequence ID" value="KAE8148440.1"/>
    <property type="molecule type" value="Genomic_DNA"/>
</dbReference>
<comment type="function">
    <text evidence="3">Regulates mitochondrial small subunit maturation by controlling 15S rRNA 5'-end processing. Localizes to the 5' precursor of the 15S rRNA in a position that is subsequently occupied by mS47 in the mature yeast mtSSU. Uses structure and sequence-specific RNA recognition, binding to a single-stranded region of the precursor and specifically recognizing bases -6 to -1. The exchange of Ccm1 for mS47 is coupled to the irreversible removal of precursor rRNA that is accompanied by conformational changes of the mitoribosomal proteins uS5m and mS26. These conformational changes signal completion of 5'-end rRNA processing through protection of the mature 5'-end of the 15S rRNA and stabilization of mS47. The removal of the 5' precursor together with the dissociation of Ccm1 may be catalyzed by the 5'-3' exoribonuclease Pet127. Involved in the specific removal of group I introns in mitochondrial encoded transcripts.</text>
</comment>
<dbReference type="AlphaFoldDB" id="A0A5N6TQ66"/>
<evidence type="ECO:0000256" key="2">
    <source>
        <dbReference type="ARBA" id="ARBA00022737"/>
    </source>
</evidence>
<sequence>MPRQALMLDGLWYCLCPSFSLNSLRQSAFPHITPKRAPKPGQYPAFSARTQYSSRRCLSSNSPVAVDGHGAPLDTKSRRLSHSESSKHTSQLDDNQIPRNYASTEQGHERPPGAPKSLEDRSTSELEHKLGQVTLTDAPRIRSASQILRILIQDRHVRPEVRHYRALILANSDAERGSPEVVKELLAEMEANGLTLDSGTLHTALQVLAVHPDYLMRQDILRTLRDRWLPLSPDGWHYVVAGLVREHQFELALDHVAHMERKAIPIENWLHSMLVYYLCEFQEFDEVIRLMQSRVSQGYDMTPDLWLYVLDVASAATHLEATRFVWQQMVELRYLYPAYEICSNVLTVASRTGDTDLAASVARFLGDSDVPLGMKDYEKIAESHATSGDLNSGFEVLCEMHKAGIELKRSSTAAILTYMIQSRVNPRDAWSMLKQLKASGYEVPLRCALAVIELCEHEALNDPFIVDEGIALYKELYALCVEKANVLVYNSLIGMCRRAKNTDAAMFAVKELATLSVVPNATTFEHLVIMCLEASNFESAFMYHQDLLARELYFCEEVRAEIRRLCIGSNDQYADQLRHHPQIQAEGGPRKVVNTTESVESVLDKPSDLQGPTFGSWRLQTREERRAQVKEKRKQKRRRMAIAKNKGTEGWQDYEPGELIPSDEVRTKLDSPSS</sequence>
<dbReference type="OrthoDB" id="747253at2759"/>
<feature type="domain" description="Pentatricopeptide repeat-containing protein-mitochondrial" evidence="6">
    <location>
        <begin position="341"/>
        <end position="455"/>
    </location>
</feature>
<comment type="subunit">
    <text evidence="4">Binds to mitochondrial small subunit 15S rRNA.</text>
</comment>
<reference evidence="7 8" key="1">
    <citation type="submission" date="2019-04" db="EMBL/GenBank/DDBJ databases">
        <title>Friends and foes A comparative genomics study of 23 Aspergillus species from section Flavi.</title>
        <authorList>
            <consortium name="DOE Joint Genome Institute"/>
            <person name="Kjaerbolling I."/>
            <person name="Vesth T."/>
            <person name="Frisvad J.C."/>
            <person name="Nybo J.L."/>
            <person name="Theobald S."/>
            <person name="Kildgaard S."/>
            <person name="Isbrandt T."/>
            <person name="Kuo A."/>
            <person name="Sato A."/>
            <person name="Lyhne E.K."/>
            <person name="Kogle M.E."/>
            <person name="Wiebenga A."/>
            <person name="Kun R.S."/>
            <person name="Lubbers R.J."/>
            <person name="Makela M.R."/>
            <person name="Barry K."/>
            <person name="Chovatia M."/>
            <person name="Clum A."/>
            <person name="Daum C."/>
            <person name="Haridas S."/>
            <person name="He G."/>
            <person name="LaButti K."/>
            <person name="Lipzen A."/>
            <person name="Mondo S."/>
            <person name="Riley R."/>
            <person name="Salamov A."/>
            <person name="Simmons B.A."/>
            <person name="Magnuson J.K."/>
            <person name="Henrissat B."/>
            <person name="Mortensen U.H."/>
            <person name="Larsen T.O."/>
            <person name="Devries R.P."/>
            <person name="Grigoriev I.V."/>
            <person name="Machida M."/>
            <person name="Baker S.E."/>
            <person name="Andersen M.R."/>
        </authorList>
    </citation>
    <scope>NUCLEOTIDE SEQUENCE [LARGE SCALE GENOMIC DNA]</scope>
    <source>
        <strain evidence="7 8">IBT 18842</strain>
    </source>
</reference>
<name>A0A5N6TQ66_ASPAV</name>
<feature type="compositionally biased region" description="Polar residues" evidence="5">
    <location>
        <begin position="92"/>
        <end position="105"/>
    </location>
</feature>
<proteinExistence type="inferred from homology"/>
<feature type="compositionally biased region" description="Basic and acidic residues" evidence="5">
    <location>
        <begin position="106"/>
        <end position="125"/>
    </location>
</feature>
<keyword evidence="8" id="KW-1185">Reference proteome</keyword>
<dbReference type="Proteomes" id="UP000325780">
    <property type="component" value="Unassembled WGS sequence"/>
</dbReference>
<feature type="region of interest" description="Disordered" evidence="5">
    <location>
        <begin position="625"/>
        <end position="674"/>
    </location>
</feature>
<dbReference type="Pfam" id="PF23276">
    <property type="entry name" value="TPR_24"/>
    <property type="match status" value="1"/>
</dbReference>
<dbReference type="Pfam" id="PF13812">
    <property type="entry name" value="PPR_3"/>
    <property type="match status" value="1"/>
</dbReference>
<dbReference type="InterPro" id="IPR057027">
    <property type="entry name" value="TPR_mt"/>
</dbReference>
<comment type="similarity">
    <text evidence="1">Belongs to the CCM1 family.</text>
</comment>
<dbReference type="InterPro" id="IPR011990">
    <property type="entry name" value="TPR-like_helical_dom_sf"/>
</dbReference>
<protein>
    <recommendedName>
        <fullName evidence="6">Pentatricopeptide repeat-containing protein-mitochondrial domain-containing protein</fullName>
    </recommendedName>
</protein>
<dbReference type="PANTHER" id="PTHR47936:SF1">
    <property type="entry name" value="PENTATRICOPEPTIDE REPEAT-CONTAINING PROTEIN GUN1, CHLOROPLASTIC"/>
    <property type="match status" value="1"/>
</dbReference>